<evidence type="ECO:0000256" key="10">
    <source>
        <dbReference type="ARBA" id="ARBA00023326"/>
    </source>
</evidence>
<evidence type="ECO:0000256" key="2">
    <source>
        <dbReference type="ARBA" id="ARBA00005641"/>
    </source>
</evidence>
<accession>A0A136JAR9</accession>
<evidence type="ECO:0000256" key="17">
    <source>
        <dbReference type="RuleBase" id="RU361153"/>
    </source>
</evidence>
<evidence type="ECO:0000256" key="12">
    <source>
        <dbReference type="ARBA" id="ARBA00037628"/>
    </source>
</evidence>
<dbReference type="GO" id="GO:0046557">
    <property type="term" value="F:glucan endo-1,6-beta-glucosidase activity"/>
    <property type="evidence" value="ECO:0007669"/>
    <property type="project" value="UniProtKB-EC"/>
</dbReference>
<dbReference type="GO" id="GO:0071555">
    <property type="term" value="P:cell wall organization"/>
    <property type="evidence" value="ECO:0007669"/>
    <property type="project" value="UniProtKB-KW"/>
</dbReference>
<keyword evidence="9" id="KW-0961">Cell wall biogenesis/degradation</keyword>
<keyword evidence="7" id="KW-0119">Carbohydrate metabolism</keyword>
<dbReference type="EC" id="3.2.1.75" evidence="13"/>
<keyword evidence="21" id="KW-1185">Reference proteome</keyword>
<dbReference type="InParanoid" id="A0A136JAR9"/>
<feature type="chain" id="PRO_5007293611" description="glucan endo-1,6-beta-glucosidase" evidence="18">
    <location>
        <begin position="19"/>
        <end position="439"/>
    </location>
</feature>
<comment type="function">
    <text evidence="12">Beta-glucanases participate in the metabolism of beta-glucan, the main structural component of the cell wall. Acts on lutean, pustulan and 1,6-oligo-beta-D-glucosides.</text>
</comment>
<evidence type="ECO:0000256" key="4">
    <source>
        <dbReference type="ARBA" id="ARBA00022729"/>
    </source>
</evidence>
<dbReference type="GO" id="GO:0005576">
    <property type="term" value="C:extracellular region"/>
    <property type="evidence" value="ECO:0007669"/>
    <property type="project" value="UniProtKB-SubCell"/>
</dbReference>
<dbReference type="GO" id="GO:0004338">
    <property type="term" value="F:glucan exo-1,3-beta-glucosidase activity"/>
    <property type="evidence" value="ECO:0007669"/>
    <property type="project" value="TreeGrafter"/>
</dbReference>
<dbReference type="GO" id="GO:0009251">
    <property type="term" value="P:glucan catabolic process"/>
    <property type="evidence" value="ECO:0007669"/>
    <property type="project" value="TreeGrafter"/>
</dbReference>
<evidence type="ECO:0000256" key="1">
    <source>
        <dbReference type="ARBA" id="ARBA00004613"/>
    </source>
</evidence>
<evidence type="ECO:0000256" key="7">
    <source>
        <dbReference type="ARBA" id="ARBA00023277"/>
    </source>
</evidence>
<evidence type="ECO:0000256" key="5">
    <source>
        <dbReference type="ARBA" id="ARBA00022801"/>
    </source>
</evidence>
<gene>
    <name evidence="20" type="ORF">Micbo1qcDRAFT_231815</name>
</gene>
<evidence type="ECO:0000256" key="6">
    <source>
        <dbReference type="ARBA" id="ARBA00023180"/>
    </source>
</evidence>
<organism evidence="20 21">
    <name type="scientific">Microdochium bolleyi</name>
    <dbReference type="NCBI Taxonomy" id="196109"/>
    <lineage>
        <taxon>Eukaryota</taxon>
        <taxon>Fungi</taxon>
        <taxon>Dikarya</taxon>
        <taxon>Ascomycota</taxon>
        <taxon>Pezizomycotina</taxon>
        <taxon>Sordariomycetes</taxon>
        <taxon>Xylariomycetidae</taxon>
        <taxon>Xylariales</taxon>
        <taxon>Microdochiaceae</taxon>
        <taxon>Microdochium</taxon>
    </lineage>
</organism>
<reference evidence="21" key="1">
    <citation type="submission" date="2016-02" db="EMBL/GenBank/DDBJ databases">
        <title>Draft genome sequence of Microdochium bolleyi, a fungal endophyte of beachgrass.</title>
        <authorList>
            <consortium name="DOE Joint Genome Institute"/>
            <person name="David A.S."/>
            <person name="May G."/>
            <person name="Haridas S."/>
            <person name="Lim J."/>
            <person name="Wang M."/>
            <person name="Labutti K."/>
            <person name="Lipzen A."/>
            <person name="Barry K."/>
            <person name="Grigoriev I.V."/>
        </authorList>
    </citation>
    <scope>NUCLEOTIDE SEQUENCE [LARGE SCALE GENOMIC DNA]</scope>
    <source>
        <strain evidence="21">J235TASD1</strain>
    </source>
</reference>
<comment type="catalytic activity">
    <reaction evidence="11">
        <text>Random hydrolysis of (1-&gt;6)-linkages in (1-&gt;6)-beta-D-glucans.</text>
        <dbReference type="EC" id="3.2.1.75"/>
    </reaction>
</comment>
<evidence type="ECO:0000256" key="11">
    <source>
        <dbReference type="ARBA" id="ARBA00036633"/>
    </source>
</evidence>
<evidence type="ECO:0000313" key="21">
    <source>
        <dbReference type="Proteomes" id="UP000070501"/>
    </source>
</evidence>
<comment type="subcellular location">
    <subcellularLocation>
        <location evidence="1">Secreted</location>
    </subcellularLocation>
</comment>
<dbReference type="PANTHER" id="PTHR31297:SF39">
    <property type="entry name" value="GLUCAN ENDO-1,6-BETA-GLUCOSIDASE B"/>
    <property type="match status" value="1"/>
</dbReference>
<feature type="domain" description="Glycoside hydrolase family 5" evidence="19">
    <location>
        <begin position="114"/>
        <end position="405"/>
    </location>
</feature>
<dbReference type="GO" id="GO:0009986">
    <property type="term" value="C:cell surface"/>
    <property type="evidence" value="ECO:0007669"/>
    <property type="project" value="TreeGrafter"/>
</dbReference>
<dbReference type="SUPFAM" id="SSF51445">
    <property type="entry name" value="(Trans)glycosidases"/>
    <property type="match status" value="1"/>
</dbReference>
<keyword evidence="4 18" id="KW-0732">Signal</keyword>
<keyword evidence="10" id="KW-0624">Polysaccharide degradation</keyword>
<evidence type="ECO:0000256" key="15">
    <source>
        <dbReference type="ARBA" id="ARBA00042025"/>
    </source>
</evidence>
<keyword evidence="5 17" id="KW-0378">Hydrolase</keyword>
<evidence type="ECO:0000313" key="20">
    <source>
        <dbReference type="EMBL" id="KXJ94289.1"/>
    </source>
</evidence>
<evidence type="ECO:0000256" key="3">
    <source>
        <dbReference type="ARBA" id="ARBA00022525"/>
    </source>
</evidence>
<keyword evidence="8 17" id="KW-0326">Glycosidase</keyword>
<evidence type="ECO:0000259" key="19">
    <source>
        <dbReference type="Pfam" id="PF00150"/>
    </source>
</evidence>
<evidence type="ECO:0000256" key="18">
    <source>
        <dbReference type="SAM" id="SignalP"/>
    </source>
</evidence>
<keyword evidence="3" id="KW-0964">Secreted</keyword>
<evidence type="ECO:0000256" key="14">
    <source>
        <dbReference type="ARBA" id="ARBA00041472"/>
    </source>
</evidence>
<dbReference type="Proteomes" id="UP000070501">
    <property type="component" value="Unassembled WGS sequence"/>
</dbReference>
<sequence length="439" mass="50110">MMLRQLTALAALLATASAWLPDESPKARMTSRGLELIPKAEQLNAADDLDNNNRRHRRWTPGRVPLRGVNLGSLFVYEPWLAQPEWSDPNLMDCGDSKSEFDCVIRHGQAKANAKFAQHWQNFIPESDFDLMVAAGINTIRIPIGYWMYDDVIEPNSERFPRGGLEHLKRICGYASDRGFYIFLELHGAPGAQKAQEAFTGQFAPTAGFYNDYNYGRATRFLSWLTEVVHRTGEGADTRMRNVGAIGVVNEPLTWENQVDSLRRKFYPDAYNAIRSRESQLGVARNDALHVGFMNSLWGSGNPKEFLPSGHFSTIFEDHRYVKYDPWVPKTHEDYIRDACTNDRSSAGEDPTVVTEWSISPPNENDGYWNRSEENKDFFRKWFRAAVIGFERSTLGWTFWTWKYQSDDWRWSYKGALDAGIIPRDLNSIASSGACNGYI</sequence>
<dbReference type="InterPro" id="IPR017853">
    <property type="entry name" value="GH"/>
</dbReference>
<evidence type="ECO:0000256" key="8">
    <source>
        <dbReference type="ARBA" id="ARBA00023295"/>
    </source>
</evidence>
<keyword evidence="6" id="KW-0325">Glycoprotein</keyword>
<protein>
    <recommendedName>
        <fullName evidence="13">glucan endo-1,6-beta-glucosidase</fullName>
        <ecNumber evidence="13">3.2.1.75</ecNumber>
    </recommendedName>
    <alternativeName>
        <fullName evidence="15">Beta-1,6-glucanase B</fullName>
    </alternativeName>
    <alternativeName>
        <fullName evidence="14">Endo-1,6-beta-D-glucanase B</fullName>
    </alternativeName>
    <alternativeName>
        <fullName evidence="16">Endo-1,6-beta-glucanase B</fullName>
    </alternativeName>
</protein>
<dbReference type="InterPro" id="IPR050386">
    <property type="entry name" value="Glycosyl_hydrolase_5"/>
</dbReference>
<name>A0A136JAR9_9PEZI</name>
<dbReference type="EMBL" id="KQ964247">
    <property type="protein sequence ID" value="KXJ94289.1"/>
    <property type="molecule type" value="Genomic_DNA"/>
</dbReference>
<dbReference type="AlphaFoldDB" id="A0A136JAR9"/>
<dbReference type="OrthoDB" id="1887033at2759"/>
<dbReference type="STRING" id="196109.A0A136JAR9"/>
<dbReference type="PANTHER" id="PTHR31297">
    <property type="entry name" value="GLUCAN ENDO-1,6-BETA-GLUCOSIDASE B"/>
    <property type="match status" value="1"/>
</dbReference>
<evidence type="ECO:0000256" key="13">
    <source>
        <dbReference type="ARBA" id="ARBA00038935"/>
    </source>
</evidence>
<dbReference type="InterPro" id="IPR001547">
    <property type="entry name" value="Glyco_hydro_5"/>
</dbReference>
<feature type="signal peptide" evidence="18">
    <location>
        <begin position="1"/>
        <end position="18"/>
    </location>
</feature>
<comment type="similarity">
    <text evidence="2 17">Belongs to the glycosyl hydrolase 5 (cellulase A) family.</text>
</comment>
<dbReference type="Gene3D" id="3.20.20.80">
    <property type="entry name" value="Glycosidases"/>
    <property type="match status" value="1"/>
</dbReference>
<dbReference type="Pfam" id="PF00150">
    <property type="entry name" value="Cellulase"/>
    <property type="match status" value="1"/>
</dbReference>
<proteinExistence type="inferred from homology"/>
<evidence type="ECO:0000256" key="9">
    <source>
        <dbReference type="ARBA" id="ARBA00023316"/>
    </source>
</evidence>
<evidence type="ECO:0000256" key="16">
    <source>
        <dbReference type="ARBA" id="ARBA00043257"/>
    </source>
</evidence>